<dbReference type="InterPro" id="IPR031165">
    <property type="entry name" value="GNAT_YJDJ"/>
</dbReference>
<sequence>MDYEAIELINNQALHKFELVVDGTRAFIDYKQKDDKVFLIHTEVPQVLQGKGVAAALVEKTFRYMEAHHLRLVPLCTYVKHFLTIHPEWNRLLVTNNEV</sequence>
<keyword evidence="3" id="KW-1185">Reference proteome</keyword>
<dbReference type="RefSeq" id="WP_194106187.1">
    <property type="nucleotide sequence ID" value="NZ_JADFFM010000001.1"/>
</dbReference>
<organism evidence="2 3">
    <name type="scientific">Mucilaginibacter boryungensis</name>
    <dbReference type="NCBI Taxonomy" id="768480"/>
    <lineage>
        <taxon>Bacteria</taxon>
        <taxon>Pseudomonadati</taxon>
        <taxon>Bacteroidota</taxon>
        <taxon>Sphingobacteriia</taxon>
        <taxon>Sphingobacteriales</taxon>
        <taxon>Sphingobacteriaceae</taxon>
        <taxon>Mucilaginibacter</taxon>
    </lineage>
</organism>
<dbReference type="PANTHER" id="PTHR31435:SF10">
    <property type="entry name" value="BSR4717 PROTEIN"/>
    <property type="match status" value="1"/>
</dbReference>
<dbReference type="PROSITE" id="PS51729">
    <property type="entry name" value="GNAT_YJDJ"/>
    <property type="match status" value="1"/>
</dbReference>
<proteinExistence type="predicted"/>
<dbReference type="Pfam" id="PF14542">
    <property type="entry name" value="Acetyltransf_CG"/>
    <property type="match status" value="1"/>
</dbReference>
<dbReference type="Gene3D" id="3.40.630.30">
    <property type="match status" value="1"/>
</dbReference>
<protein>
    <submittedName>
        <fullName evidence="2">N-acetyltransferase</fullName>
    </submittedName>
</protein>
<comment type="caution">
    <text evidence="2">The sequence shown here is derived from an EMBL/GenBank/DDBJ whole genome shotgun (WGS) entry which is preliminary data.</text>
</comment>
<dbReference type="Proteomes" id="UP000632774">
    <property type="component" value="Unassembled WGS sequence"/>
</dbReference>
<dbReference type="InterPro" id="IPR016181">
    <property type="entry name" value="Acyl_CoA_acyltransferase"/>
</dbReference>
<dbReference type="SUPFAM" id="SSF55729">
    <property type="entry name" value="Acyl-CoA N-acyltransferases (Nat)"/>
    <property type="match status" value="1"/>
</dbReference>
<gene>
    <name evidence="2" type="ORF">IRJ18_10795</name>
</gene>
<dbReference type="PANTHER" id="PTHR31435">
    <property type="entry name" value="PROTEIN NATD1"/>
    <property type="match status" value="1"/>
</dbReference>
<evidence type="ECO:0000313" key="2">
    <source>
        <dbReference type="EMBL" id="MBE9666849.1"/>
    </source>
</evidence>
<reference evidence="2 3" key="1">
    <citation type="submission" date="2020-10" db="EMBL/GenBank/DDBJ databases">
        <title>Mucilaginibacter mali sp. nov., isolated from rhizosphere soil of apple orchard.</title>
        <authorList>
            <person name="Lee J.-S."/>
            <person name="Kim H.S."/>
            <person name="Kim J.-S."/>
        </authorList>
    </citation>
    <scope>NUCLEOTIDE SEQUENCE [LARGE SCALE GENOMIC DNA]</scope>
    <source>
        <strain evidence="2 3">KCTC 23157</strain>
    </source>
</reference>
<evidence type="ECO:0000313" key="3">
    <source>
        <dbReference type="Proteomes" id="UP000632774"/>
    </source>
</evidence>
<feature type="domain" description="N-acetyltransferase" evidence="1">
    <location>
        <begin position="9"/>
        <end position="94"/>
    </location>
</feature>
<accession>A0ABR9XIE0</accession>
<name>A0ABR9XIE0_9SPHI</name>
<evidence type="ECO:0000259" key="1">
    <source>
        <dbReference type="PROSITE" id="PS51729"/>
    </source>
</evidence>
<dbReference type="InterPro" id="IPR045057">
    <property type="entry name" value="Gcn5-rel_NAT"/>
</dbReference>
<dbReference type="EMBL" id="JADFFM010000001">
    <property type="protein sequence ID" value="MBE9666849.1"/>
    <property type="molecule type" value="Genomic_DNA"/>
</dbReference>